<feature type="region of interest" description="Disordered" evidence="7">
    <location>
        <begin position="775"/>
        <end position="818"/>
    </location>
</feature>
<evidence type="ECO:0000256" key="1">
    <source>
        <dbReference type="ARBA" id="ARBA00001936"/>
    </source>
</evidence>
<evidence type="ECO:0000256" key="5">
    <source>
        <dbReference type="ARBA" id="ARBA00022842"/>
    </source>
</evidence>
<dbReference type="InterPro" id="IPR045121">
    <property type="entry name" value="CoAse"/>
</dbReference>
<evidence type="ECO:0000256" key="3">
    <source>
        <dbReference type="ARBA" id="ARBA00022723"/>
    </source>
</evidence>
<evidence type="ECO:0000256" key="7">
    <source>
        <dbReference type="SAM" id="MobiDB-lite"/>
    </source>
</evidence>
<evidence type="ECO:0000256" key="6">
    <source>
        <dbReference type="ARBA" id="ARBA00023211"/>
    </source>
</evidence>
<dbReference type="CDD" id="cd03426">
    <property type="entry name" value="NUDIX_CoAse_Nudt7"/>
    <property type="match status" value="1"/>
</dbReference>
<comment type="cofactor">
    <cofactor evidence="1">
        <name>Mn(2+)</name>
        <dbReference type="ChEBI" id="CHEBI:29035"/>
    </cofactor>
</comment>
<dbReference type="GO" id="GO:0015938">
    <property type="term" value="P:coenzyme A catabolic process"/>
    <property type="evidence" value="ECO:0007669"/>
    <property type="project" value="TreeGrafter"/>
</dbReference>
<dbReference type="AlphaFoldDB" id="A0A1D2JD88"/>
<name>A0A1D2JD88_PARBR</name>
<evidence type="ECO:0000313" key="9">
    <source>
        <dbReference type="EMBL" id="ODH26807.1"/>
    </source>
</evidence>
<dbReference type="GO" id="GO:0046872">
    <property type="term" value="F:metal ion binding"/>
    <property type="evidence" value="ECO:0007669"/>
    <property type="project" value="UniProtKB-KW"/>
</dbReference>
<organism evidence="9 10">
    <name type="scientific">Paracoccidioides brasiliensis</name>
    <dbReference type="NCBI Taxonomy" id="121759"/>
    <lineage>
        <taxon>Eukaryota</taxon>
        <taxon>Fungi</taxon>
        <taxon>Dikarya</taxon>
        <taxon>Ascomycota</taxon>
        <taxon>Pezizomycotina</taxon>
        <taxon>Eurotiomycetes</taxon>
        <taxon>Eurotiomycetidae</taxon>
        <taxon>Onygenales</taxon>
        <taxon>Ajellomycetaceae</taxon>
        <taxon>Paracoccidioides</taxon>
    </lineage>
</organism>
<dbReference type="Pfam" id="PF00293">
    <property type="entry name" value="NUDIX"/>
    <property type="match status" value="1"/>
</dbReference>
<keyword evidence="3" id="KW-0479">Metal-binding</keyword>
<keyword evidence="6" id="KW-0464">Manganese</keyword>
<dbReference type="InterPro" id="IPR015797">
    <property type="entry name" value="NUDIX_hydrolase-like_dom_sf"/>
</dbReference>
<dbReference type="Proteomes" id="UP000242814">
    <property type="component" value="Unassembled WGS sequence"/>
</dbReference>
<sequence>MAPLSPASKQAIERLRRYVPPPTNYESVPLSRRAAVLLLLFADRRGDLRVILTIRSNALNSYPGQAALPGGKADSLSETPFETARREAFEEIGLPNIDQKLPSPFWVEHLCEFPANLARTELVVRPCAAFLHSFNEATGEDADPEEAFMAQLDGKEVAAVFYGPFHNFLMTEDEPRGDGDHSIPGDPNEWYEGTWTNWNGTWWRMHHFFVPITNQKVTKPRRKSIDRDAAVDQLEEQEISMGLSRYRVFGMTARIIVDAARVAYAEEPQFEHNSHFGDEDMIKRLKRIGRFQGARKAGDLLTKEIFDKAAKLSCTPPLLLSRSLEGLENVIPPQGYSPSNSNYLSCKLDKPLPDIPRPTSRVYGLDTEAVGSIESHLPNCPRNTMLSQPPPRAVSRAHSLCSSKRYQKALLLLSTDGDTGEDVQKHVRKRSLSLQSCGYQSEPNPLLAASCGTIAGPTGLYHPDLGWSLVTKSRYRSNSTCATHGGSTTADPILPIYATTVGSIDPSLLPHALNIESIQHRQGREGSSESSFVAVDDTVSETCFCEVSAECKKPEPDSGEVISNQQVEQPRIMWPPPTGRLPMAILPKNDRNAPTPGTCPPRLKIQPESQYRNRTELYSFSSDSSGYDHNLNITPTPNNTPTYHDLDRQRTKQLAVLTSDYQRYGSKAWKTKQSRRSGIFFRSRITKPKQTSSLSPALPSSTAHLRQYYRENHHRSQYQLQSQFQPSPSTLLPHRIKSFFSKAFHVRFDASHSKPSRPPRPPSLFPLRYILRAPPLPPPQQQQWQRQQQQLRLRQKQRKEQQKQQQKQGGGALLRRSMSVMRERLGLTGAERRKMTLKDQIVIVGATDFAMMGEETAGGWV</sequence>
<dbReference type="InterPro" id="IPR000086">
    <property type="entry name" value="NUDIX_hydrolase_dom"/>
</dbReference>
<dbReference type="PROSITE" id="PS51462">
    <property type="entry name" value="NUDIX"/>
    <property type="match status" value="1"/>
</dbReference>
<comment type="cofactor">
    <cofactor evidence="2">
        <name>Mg(2+)</name>
        <dbReference type="ChEBI" id="CHEBI:18420"/>
    </cofactor>
</comment>
<keyword evidence="4" id="KW-0378">Hydrolase</keyword>
<evidence type="ECO:0000313" key="10">
    <source>
        <dbReference type="Proteomes" id="UP000242814"/>
    </source>
</evidence>
<keyword evidence="5" id="KW-0460">Magnesium</keyword>
<dbReference type="VEuPathDB" id="FungiDB:PABG_01549"/>
<dbReference type="EMBL" id="LZYO01000174">
    <property type="protein sequence ID" value="ODH26807.1"/>
    <property type="molecule type" value="Genomic_DNA"/>
</dbReference>
<evidence type="ECO:0000259" key="8">
    <source>
        <dbReference type="PROSITE" id="PS51462"/>
    </source>
</evidence>
<feature type="domain" description="Nudix hydrolase" evidence="8">
    <location>
        <begin position="31"/>
        <end position="187"/>
    </location>
</feature>
<dbReference type="GO" id="GO:0010945">
    <property type="term" value="F:coenzyme A diphosphatase activity"/>
    <property type="evidence" value="ECO:0007669"/>
    <property type="project" value="InterPro"/>
</dbReference>
<accession>A0A1D2JD88</accession>
<comment type="caution">
    <text evidence="9">The sequence shown here is derived from an EMBL/GenBank/DDBJ whole genome shotgun (WGS) entry which is preliminary data.</text>
</comment>
<dbReference type="VEuPathDB" id="FungiDB:PADG_04159"/>
<proteinExistence type="predicted"/>
<dbReference type="VEuPathDB" id="FungiDB:PADG_04158"/>
<reference evidence="9 10" key="1">
    <citation type="submission" date="2016-06" db="EMBL/GenBank/DDBJ databases">
        <authorList>
            <person name="Kjaerup R.B."/>
            <person name="Dalgaard T.S."/>
            <person name="Juul-Madsen H.R."/>
        </authorList>
    </citation>
    <scope>NUCLEOTIDE SEQUENCE [LARGE SCALE GENOMIC DNA]</scope>
    <source>
        <strain evidence="9 10">Pb300</strain>
    </source>
</reference>
<evidence type="ECO:0000256" key="2">
    <source>
        <dbReference type="ARBA" id="ARBA00001946"/>
    </source>
</evidence>
<protein>
    <recommendedName>
        <fullName evidence="8">Nudix hydrolase domain-containing protein</fullName>
    </recommendedName>
</protein>
<dbReference type="PANTHER" id="PTHR12992:SF24">
    <property type="entry name" value="PEROXISOMAL COENZYME A DIPHOSPHATASE NUDT7"/>
    <property type="match status" value="1"/>
</dbReference>
<dbReference type="PANTHER" id="PTHR12992">
    <property type="entry name" value="NUDIX HYDROLASE"/>
    <property type="match status" value="1"/>
</dbReference>
<dbReference type="VEuPathDB" id="FungiDB:PABG_01548"/>
<evidence type="ECO:0000256" key="4">
    <source>
        <dbReference type="ARBA" id="ARBA00022801"/>
    </source>
</evidence>
<dbReference type="SUPFAM" id="SSF55811">
    <property type="entry name" value="Nudix"/>
    <property type="match status" value="1"/>
</dbReference>
<feature type="compositionally biased region" description="Low complexity" evidence="7">
    <location>
        <begin position="781"/>
        <end position="792"/>
    </location>
</feature>
<gene>
    <name evidence="9" type="ORF">ACO22_04404</name>
</gene>
<dbReference type="Gene3D" id="3.90.79.10">
    <property type="entry name" value="Nucleoside Triphosphate Pyrophosphohydrolase"/>
    <property type="match status" value="1"/>
</dbReference>